<evidence type="ECO:0000313" key="1">
    <source>
        <dbReference type="EMBL" id="OUE03898.1"/>
    </source>
</evidence>
<reference evidence="1 2" key="1">
    <citation type="submission" date="2016-08" db="EMBL/GenBank/DDBJ databases">
        <title>Genome sequence of Clavibacter michiganensis subsp. michiganensis strain CASJ007.</title>
        <authorList>
            <person name="Thapa S.P."/>
            <person name="Coaker G."/>
        </authorList>
    </citation>
    <scope>NUCLEOTIDE SEQUENCE [LARGE SCALE GENOMIC DNA]</scope>
    <source>
        <strain evidence="1">CASJ007</strain>
    </source>
</reference>
<organism evidence="1 2">
    <name type="scientific">Clavibacter michiganensis subsp. michiganensis</name>
    <dbReference type="NCBI Taxonomy" id="33013"/>
    <lineage>
        <taxon>Bacteria</taxon>
        <taxon>Bacillati</taxon>
        <taxon>Actinomycetota</taxon>
        <taxon>Actinomycetes</taxon>
        <taxon>Micrococcales</taxon>
        <taxon>Microbacteriaceae</taxon>
        <taxon>Clavibacter</taxon>
    </lineage>
</organism>
<dbReference type="EMBL" id="MDHH01000001">
    <property type="protein sequence ID" value="OUE03898.1"/>
    <property type="molecule type" value="Genomic_DNA"/>
</dbReference>
<evidence type="ECO:0000313" key="2">
    <source>
        <dbReference type="Proteomes" id="UP000195062"/>
    </source>
</evidence>
<accession>A0A251XLH1</accession>
<proteinExistence type="predicted"/>
<name>A0A251XLH1_CLAMM</name>
<keyword evidence="2" id="KW-1185">Reference proteome</keyword>
<dbReference type="AlphaFoldDB" id="A0A251XLH1"/>
<sequence>MSDSGVPSSTMRPCSITSTRSAIATVESRCAMMIAVRSASSVVRPCCTSRSLGMSSELVASSRISTAGSARNARANEISWRCPADTRPPRLFTSVS</sequence>
<gene>
    <name evidence="1" type="ORF">CMMCAS07_03055</name>
</gene>
<protein>
    <submittedName>
        <fullName evidence="1">Uncharacterized protein</fullName>
    </submittedName>
</protein>
<dbReference type="Proteomes" id="UP000195062">
    <property type="component" value="Unassembled WGS sequence"/>
</dbReference>
<comment type="caution">
    <text evidence="1">The sequence shown here is derived from an EMBL/GenBank/DDBJ whole genome shotgun (WGS) entry which is preliminary data.</text>
</comment>